<evidence type="ECO:0000313" key="3">
    <source>
        <dbReference type="Proteomes" id="UP000322876"/>
    </source>
</evidence>
<proteinExistence type="inferred from homology"/>
<dbReference type="SUPFAM" id="SSF54913">
    <property type="entry name" value="GlnB-like"/>
    <property type="match status" value="1"/>
</dbReference>
<dbReference type="InterPro" id="IPR011322">
    <property type="entry name" value="N-reg_PII-like_a/b"/>
</dbReference>
<comment type="similarity">
    <text evidence="1">Belongs to the UPF0166 family.</text>
</comment>
<dbReference type="PANTHER" id="PTHR35983:SF1">
    <property type="entry name" value="UPF0166 PROTEIN TM_0021"/>
    <property type="match status" value="1"/>
</dbReference>
<dbReference type="InterPro" id="IPR015867">
    <property type="entry name" value="N-reg_PII/ATP_PRibTrfase_C"/>
</dbReference>
<name>A0A5A8F330_9BACT</name>
<protein>
    <submittedName>
        <fullName evidence="2">DUF190 domain-containing protein</fullName>
    </submittedName>
</protein>
<dbReference type="Proteomes" id="UP000322876">
    <property type="component" value="Unassembled WGS sequence"/>
</dbReference>
<dbReference type="Gene3D" id="3.30.70.120">
    <property type="match status" value="1"/>
</dbReference>
<reference evidence="2 3" key="1">
    <citation type="submission" date="2019-06" db="EMBL/GenBank/DDBJ databases">
        <title>Genomic insights into carbon and energy metabolism of Deferribacter autotrophicus revealed new metabolic traits in the phylum Deferribacteres.</title>
        <authorList>
            <person name="Slobodkin A.I."/>
            <person name="Slobodkina G.B."/>
            <person name="Allioux M."/>
            <person name="Alain K."/>
            <person name="Jebbar M."/>
            <person name="Shadrin V."/>
            <person name="Kublanov I.V."/>
            <person name="Toshchakov S.V."/>
            <person name="Bonch-Osmolovskaya E.A."/>
        </authorList>
    </citation>
    <scope>NUCLEOTIDE SEQUENCE [LARGE SCALE GENOMIC DNA]</scope>
    <source>
        <strain evidence="2 3">SL50</strain>
    </source>
</reference>
<comment type="caution">
    <text evidence="2">The sequence shown here is derived from an EMBL/GenBank/DDBJ whole genome shotgun (WGS) entry which is preliminary data.</text>
</comment>
<dbReference type="RefSeq" id="WP_149266847.1">
    <property type="nucleotide sequence ID" value="NZ_VFJB01000006.1"/>
</dbReference>
<gene>
    <name evidence="2" type="ORF">FHQ18_09030</name>
</gene>
<evidence type="ECO:0000313" key="2">
    <source>
        <dbReference type="EMBL" id="KAA0257874.1"/>
    </source>
</evidence>
<sequence>MARKLEGTQKLMRIFIGENDKFEGKPLYKEIVGLCREKGISGATVMRGIYGYGRSSIIHSSRTLALSSDLPIIVEVVDTPEKIDEILPEIEKMVDHGLITLELAHVIKYG</sequence>
<dbReference type="InterPro" id="IPR003793">
    <property type="entry name" value="UPF0166"/>
</dbReference>
<dbReference type="OrthoDB" id="9795599at2"/>
<organism evidence="2 3">
    <name type="scientific">Deferribacter autotrophicus</name>
    <dbReference type="NCBI Taxonomy" id="500465"/>
    <lineage>
        <taxon>Bacteria</taxon>
        <taxon>Pseudomonadati</taxon>
        <taxon>Deferribacterota</taxon>
        <taxon>Deferribacteres</taxon>
        <taxon>Deferribacterales</taxon>
        <taxon>Deferribacteraceae</taxon>
        <taxon>Deferribacter</taxon>
    </lineage>
</organism>
<evidence type="ECO:0000256" key="1">
    <source>
        <dbReference type="ARBA" id="ARBA00010554"/>
    </source>
</evidence>
<keyword evidence="3" id="KW-1185">Reference proteome</keyword>
<dbReference type="Pfam" id="PF02641">
    <property type="entry name" value="DUF190"/>
    <property type="match status" value="1"/>
</dbReference>
<dbReference type="AlphaFoldDB" id="A0A5A8F330"/>
<dbReference type="PANTHER" id="PTHR35983">
    <property type="entry name" value="UPF0166 PROTEIN TM_0021"/>
    <property type="match status" value="1"/>
</dbReference>
<dbReference type="EMBL" id="VFJB01000006">
    <property type="protein sequence ID" value="KAA0257874.1"/>
    <property type="molecule type" value="Genomic_DNA"/>
</dbReference>
<accession>A0A5A8F330</accession>